<reference evidence="1 2" key="1">
    <citation type="journal article" date="2016" name="Nat. Commun.">
        <title>Thousands of microbial genomes shed light on interconnected biogeochemical processes in an aquifer system.</title>
        <authorList>
            <person name="Anantharaman K."/>
            <person name="Brown C.T."/>
            <person name="Hug L.A."/>
            <person name="Sharon I."/>
            <person name="Castelle C.J."/>
            <person name="Probst A.J."/>
            <person name="Thomas B.C."/>
            <person name="Singh A."/>
            <person name="Wilkins M.J."/>
            <person name="Karaoz U."/>
            <person name="Brodie E.L."/>
            <person name="Williams K.H."/>
            <person name="Hubbard S.S."/>
            <person name="Banfield J.F."/>
        </authorList>
    </citation>
    <scope>NUCLEOTIDE SEQUENCE [LARGE SCALE GENOMIC DNA]</scope>
</reference>
<dbReference type="InterPro" id="IPR007445">
    <property type="entry name" value="PilO"/>
</dbReference>
<comment type="caution">
    <text evidence="1">The sequence shown here is derived from an EMBL/GenBank/DDBJ whole genome shotgun (WGS) entry which is preliminary data.</text>
</comment>
<dbReference type="GO" id="GO:0043107">
    <property type="term" value="P:type IV pilus-dependent motility"/>
    <property type="evidence" value="ECO:0007669"/>
    <property type="project" value="InterPro"/>
</dbReference>
<protein>
    <recommendedName>
        <fullName evidence="3">Pilus assembly protein PilO</fullName>
    </recommendedName>
</protein>
<name>A0A1G2QM42_9BACT</name>
<dbReference type="Pfam" id="PF04350">
    <property type="entry name" value="PilO"/>
    <property type="match status" value="1"/>
</dbReference>
<dbReference type="GO" id="GO:0043683">
    <property type="term" value="P:type IV pilus assembly"/>
    <property type="evidence" value="ECO:0007669"/>
    <property type="project" value="InterPro"/>
</dbReference>
<evidence type="ECO:0008006" key="3">
    <source>
        <dbReference type="Google" id="ProtNLM"/>
    </source>
</evidence>
<dbReference type="Proteomes" id="UP000177140">
    <property type="component" value="Unassembled WGS sequence"/>
</dbReference>
<dbReference type="AlphaFoldDB" id="A0A1G2QM42"/>
<sequence length="208" mass="22927">MKSLFSIFLLALSALIFFYVGMPLISGSSSPLLQKYILTGRASDQAGQGLGIKELQAEADRLNAGLEITAKLIEIDKELKTKIESIDQTQLQNLDRFLPDSVDNVQLVLDVNSIAVSSGMKIKGIKIDDNEQKSTDVTVPVASSTEPKVAKLQMSFTVEGSYETFLGFLDNLSKSLRLLDVLSVKFTTGDKGANFYKYDVTIQTYWLK</sequence>
<evidence type="ECO:0000313" key="1">
    <source>
        <dbReference type="EMBL" id="OHA61149.1"/>
    </source>
</evidence>
<dbReference type="EMBL" id="MHTM01000040">
    <property type="protein sequence ID" value="OHA61149.1"/>
    <property type="molecule type" value="Genomic_DNA"/>
</dbReference>
<dbReference type="Gene3D" id="3.30.70.60">
    <property type="match status" value="1"/>
</dbReference>
<evidence type="ECO:0000313" key="2">
    <source>
        <dbReference type="Proteomes" id="UP000177140"/>
    </source>
</evidence>
<accession>A0A1G2QM42</accession>
<proteinExistence type="predicted"/>
<dbReference type="InterPro" id="IPR014717">
    <property type="entry name" value="Transl_elong_EF1B/ribsomal_bS6"/>
</dbReference>
<gene>
    <name evidence="1" type="ORF">A2556_00020</name>
</gene>
<organism evidence="1 2">
    <name type="scientific">Candidatus Vogelbacteria bacterium RIFOXYD2_FULL_44_9</name>
    <dbReference type="NCBI Taxonomy" id="1802441"/>
    <lineage>
        <taxon>Bacteria</taxon>
        <taxon>Candidatus Vogeliibacteriota</taxon>
    </lineage>
</organism>